<feature type="signal peptide" evidence="1">
    <location>
        <begin position="1"/>
        <end position="20"/>
    </location>
</feature>
<evidence type="ECO:0000313" key="2">
    <source>
        <dbReference type="EMBL" id="KCB21772.1"/>
    </source>
</evidence>
<name>A0ABR4QVS1_9BORD</name>
<dbReference type="Proteomes" id="UP000025748">
    <property type="component" value="Unassembled WGS sequence"/>
</dbReference>
<gene>
    <name evidence="2" type="ORF">L544_0354</name>
</gene>
<comment type="caution">
    <text evidence="2">The sequence shown here is derived from an EMBL/GenBank/DDBJ whole genome shotgun (WGS) entry which is preliminary data.</text>
</comment>
<keyword evidence="2" id="KW-0449">Lipoprotein</keyword>
<protein>
    <submittedName>
        <fullName evidence="2">Lipoprotein</fullName>
    </submittedName>
</protein>
<organism evidence="2 3">
    <name type="scientific">Bordetella hinzii OH87 BAL007II</name>
    <dbReference type="NCBI Taxonomy" id="1331262"/>
    <lineage>
        <taxon>Bacteria</taxon>
        <taxon>Pseudomonadati</taxon>
        <taxon>Pseudomonadota</taxon>
        <taxon>Betaproteobacteria</taxon>
        <taxon>Burkholderiales</taxon>
        <taxon>Alcaligenaceae</taxon>
        <taxon>Bordetella</taxon>
    </lineage>
</organism>
<keyword evidence="1" id="KW-0732">Signal</keyword>
<proteinExistence type="predicted"/>
<dbReference type="RefSeq" id="WP_032964193.1">
    <property type="nucleotide sequence ID" value="NZ_JHEM01000029.1"/>
</dbReference>
<sequence>MTRTPRKLALASILTLAALAGCSTTSGSDARVSRSGFDGARIVTINPHGNACKSMTCTGLGAQWSSKNPTESVLVVSLFNETRAIVGAQLNIDGKVYDLSNAQPFTNFSDFGAATKESRKGFIVPTDLIRRIAASQRTWLRVTTTAGNFEDAVIDGQTDSKAFHALRRFLASVDQT</sequence>
<evidence type="ECO:0000256" key="1">
    <source>
        <dbReference type="SAM" id="SignalP"/>
    </source>
</evidence>
<evidence type="ECO:0000313" key="3">
    <source>
        <dbReference type="Proteomes" id="UP000025748"/>
    </source>
</evidence>
<keyword evidence="3" id="KW-1185">Reference proteome</keyword>
<accession>A0ABR4QVS1</accession>
<dbReference type="PROSITE" id="PS51257">
    <property type="entry name" value="PROKAR_LIPOPROTEIN"/>
    <property type="match status" value="1"/>
</dbReference>
<dbReference type="EMBL" id="JHEM01000029">
    <property type="protein sequence ID" value="KCB21772.1"/>
    <property type="molecule type" value="Genomic_DNA"/>
</dbReference>
<feature type="chain" id="PRO_5047523129" evidence="1">
    <location>
        <begin position="21"/>
        <end position="176"/>
    </location>
</feature>
<reference evidence="2 3" key="1">
    <citation type="submission" date="2014-03" db="EMBL/GenBank/DDBJ databases">
        <title>Genome sequence of Bordetella hinzii.</title>
        <authorList>
            <person name="Register K."/>
            <person name="Harvill E."/>
            <person name="Goodfield L.L."/>
            <person name="Ivanov Y.V."/>
            <person name="Meyer J.A."/>
            <person name="Muse S.J."/>
            <person name="Jacobs N."/>
            <person name="Bendor L."/>
            <person name="Smallridge W.E."/>
            <person name="Brinkac L.M."/>
            <person name="Sanka R."/>
            <person name="Kim M."/>
            <person name="Losada L."/>
        </authorList>
    </citation>
    <scope>NUCLEOTIDE SEQUENCE [LARGE SCALE GENOMIC DNA]</scope>
    <source>
        <strain evidence="2 3">OH87 BAL007II</strain>
    </source>
</reference>